<proteinExistence type="predicted"/>
<gene>
    <name evidence="2" type="ORF">M9458_055108</name>
</gene>
<keyword evidence="3" id="KW-1185">Reference proteome</keyword>
<evidence type="ECO:0000256" key="1">
    <source>
        <dbReference type="SAM" id="Phobius"/>
    </source>
</evidence>
<keyword evidence="1" id="KW-0812">Transmembrane</keyword>
<sequence>MAPVYPACRLSRVFQSVIPVRLVSVLFVLCVVLHWYHVDSVLTYDRKALFNIKSCMEAGYLESCSVLYFSSRSSFGRPAPECAHQLPCCVPALRKRRRKRGSRGGVRVRIRRAIASAIQSSTQFSLDSINLDGHNLARHSWDYRYAFHLPVYPVLRDSSTSALPRLRLRRRGVECLNLRKLDFVRLDRNLSSQSHLNMALVNA</sequence>
<dbReference type="EMBL" id="JAMKFB020000399">
    <property type="protein sequence ID" value="KAL0149581.1"/>
    <property type="molecule type" value="Genomic_DNA"/>
</dbReference>
<feature type="transmembrane region" description="Helical" evidence="1">
    <location>
        <begin position="20"/>
        <end position="38"/>
    </location>
</feature>
<protein>
    <submittedName>
        <fullName evidence="2">Uncharacterized protein</fullName>
    </submittedName>
</protein>
<name>A0ABD0MM27_CIRMR</name>
<evidence type="ECO:0000313" key="2">
    <source>
        <dbReference type="EMBL" id="KAL0149581.1"/>
    </source>
</evidence>
<keyword evidence="1" id="KW-1133">Transmembrane helix</keyword>
<accession>A0ABD0MM27</accession>
<reference evidence="2 3" key="1">
    <citation type="submission" date="2024-05" db="EMBL/GenBank/DDBJ databases">
        <title>Genome sequencing and assembly of Indian major carp, Cirrhinus mrigala (Hamilton, 1822).</title>
        <authorList>
            <person name="Mohindra V."/>
            <person name="Chowdhury L.M."/>
            <person name="Lal K."/>
            <person name="Jena J.K."/>
        </authorList>
    </citation>
    <scope>NUCLEOTIDE SEQUENCE [LARGE SCALE GENOMIC DNA]</scope>
    <source>
        <strain evidence="2">CM1030</strain>
        <tissue evidence="2">Blood</tissue>
    </source>
</reference>
<organism evidence="2 3">
    <name type="scientific">Cirrhinus mrigala</name>
    <name type="common">Mrigala</name>
    <dbReference type="NCBI Taxonomy" id="683832"/>
    <lineage>
        <taxon>Eukaryota</taxon>
        <taxon>Metazoa</taxon>
        <taxon>Chordata</taxon>
        <taxon>Craniata</taxon>
        <taxon>Vertebrata</taxon>
        <taxon>Euteleostomi</taxon>
        <taxon>Actinopterygii</taxon>
        <taxon>Neopterygii</taxon>
        <taxon>Teleostei</taxon>
        <taxon>Ostariophysi</taxon>
        <taxon>Cypriniformes</taxon>
        <taxon>Cyprinidae</taxon>
        <taxon>Labeoninae</taxon>
        <taxon>Labeonini</taxon>
        <taxon>Cirrhinus</taxon>
    </lineage>
</organism>
<feature type="non-terminal residue" evidence="2">
    <location>
        <position position="203"/>
    </location>
</feature>
<comment type="caution">
    <text evidence="2">The sequence shown here is derived from an EMBL/GenBank/DDBJ whole genome shotgun (WGS) entry which is preliminary data.</text>
</comment>
<dbReference type="AlphaFoldDB" id="A0ABD0MM27"/>
<dbReference type="Proteomes" id="UP001529510">
    <property type="component" value="Unassembled WGS sequence"/>
</dbReference>
<keyword evidence="1" id="KW-0472">Membrane</keyword>
<evidence type="ECO:0000313" key="3">
    <source>
        <dbReference type="Proteomes" id="UP001529510"/>
    </source>
</evidence>